<accession>A0A6G1H917</accession>
<feature type="domain" description="PLD phosphodiesterase" evidence="1">
    <location>
        <begin position="162"/>
        <end position="189"/>
    </location>
</feature>
<dbReference type="PANTHER" id="PTHR21248">
    <property type="entry name" value="CARDIOLIPIN SYNTHASE"/>
    <property type="match status" value="1"/>
</dbReference>
<dbReference type="Proteomes" id="UP000800041">
    <property type="component" value="Unassembled WGS sequence"/>
</dbReference>
<evidence type="ECO:0000313" key="2">
    <source>
        <dbReference type="EMBL" id="KAF1989552.1"/>
    </source>
</evidence>
<dbReference type="EMBL" id="ML977144">
    <property type="protein sequence ID" value="KAF1989552.1"/>
    <property type="molecule type" value="Genomic_DNA"/>
</dbReference>
<dbReference type="PANTHER" id="PTHR21248:SF11">
    <property type="entry name" value="PLD PHOSPHODIESTERASE DOMAIN-CONTAINING PROTEIN"/>
    <property type="match status" value="1"/>
</dbReference>
<dbReference type="SUPFAM" id="SSF56024">
    <property type="entry name" value="Phospholipase D/nuclease"/>
    <property type="match status" value="2"/>
</dbReference>
<evidence type="ECO:0000259" key="1">
    <source>
        <dbReference type="PROSITE" id="PS50035"/>
    </source>
</evidence>
<evidence type="ECO:0000313" key="3">
    <source>
        <dbReference type="Proteomes" id="UP000800041"/>
    </source>
</evidence>
<feature type="domain" description="PLD phosphodiesterase" evidence="1">
    <location>
        <begin position="404"/>
        <end position="426"/>
    </location>
</feature>
<sequence>MSTFDVDDWINQLDAASQLPRAKRESPNSFYANSSSLVSSSTPLSFSIGTGESIFKTILPALEKAESDIIFVTCFWAVSPSLELLSDSLRKLSSRVLARGDGSKVRVRICFSSRSLWQKLFHTASRSGFVYRPGTWAAKLKLPVPEELGGLDLEVKSLFVKPFSVMHPKFVVVDRKNVWVPSCNVSWERWFEGCLELSGNAVKNFVAFYEEFWEQENLSHNPVDSNLSALRSLPTTLKVFSPVKIPTVFLPSPHHINPQYRLPFFSSPTPPPTPLNTFLLHLLASATSTIYIQTPNLTSTPVLDSILAAVSRGVDVHILTSERLMRLEQLVTAGRTTGMCVRSLVKAYTEKVTRNEKGSVDDRERDLEAARPLQRLGRLKTEFFQPRQGKATNVNGEEEPQQSHLKLTVVDRRVTVLGSGNMDRASWFTSQELGVAMVSREFAEKIVGVVRRAMKGRKVVVYASAE</sequence>
<dbReference type="Gene3D" id="3.30.870.10">
    <property type="entry name" value="Endonuclease Chain A"/>
    <property type="match status" value="2"/>
</dbReference>
<name>A0A6G1H917_9PEZI</name>
<dbReference type="InterPro" id="IPR001736">
    <property type="entry name" value="PLipase_D/transphosphatidylase"/>
</dbReference>
<protein>
    <submittedName>
        <fullName evidence="2">Phospholipase D/nuclease</fullName>
    </submittedName>
</protein>
<dbReference type="GO" id="GO:0030572">
    <property type="term" value="F:phosphatidyltransferase activity"/>
    <property type="evidence" value="ECO:0007669"/>
    <property type="project" value="UniProtKB-ARBA"/>
</dbReference>
<organism evidence="2 3">
    <name type="scientific">Aulographum hederae CBS 113979</name>
    <dbReference type="NCBI Taxonomy" id="1176131"/>
    <lineage>
        <taxon>Eukaryota</taxon>
        <taxon>Fungi</taxon>
        <taxon>Dikarya</taxon>
        <taxon>Ascomycota</taxon>
        <taxon>Pezizomycotina</taxon>
        <taxon>Dothideomycetes</taxon>
        <taxon>Pleosporomycetidae</taxon>
        <taxon>Aulographales</taxon>
        <taxon>Aulographaceae</taxon>
    </lineage>
</organism>
<dbReference type="InterPro" id="IPR025202">
    <property type="entry name" value="PLD-like_dom"/>
</dbReference>
<reference evidence="2" key="1">
    <citation type="journal article" date="2020" name="Stud. Mycol.">
        <title>101 Dothideomycetes genomes: a test case for predicting lifestyles and emergence of pathogens.</title>
        <authorList>
            <person name="Haridas S."/>
            <person name="Albert R."/>
            <person name="Binder M."/>
            <person name="Bloem J."/>
            <person name="Labutti K."/>
            <person name="Salamov A."/>
            <person name="Andreopoulos B."/>
            <person name="Baker S."/>
            <person name="Barry K."/>
            <person name="Bills G."/>
            <person name="Bluhm B."/>
            <person name="Cannon C."/>
            <person name="Castanera R."/>
            <person name="Culley D."/>
            <person name="Daum C."/>
            <person name="Ezra D."/>
            <person name="Gonzalez J."/>
            <person name="Henrissat B."/>
            <person name="Kuo A."/>
            <person name="Liang C."/>
            <person name="Lipzen A."/>
            <person name="Lutzoni F."/>
            <person name="Magnuson J."/>
            <person name="Mondo S."/>
            <person name="Nolan M."/>
            <person name="Ohm R."/>
            <person name="Pangilinan J."/>
            <person name="Park H.-J."/>
            <person name="Ramirez L."/>
            <person name="Alfaro M."/>
            <person name="Sun H."/>
            <person name="Tritt A."/>
            <person name="Yoshinaga Y."/>
            <person name="Zwiers L.-H."/>
            <person name="Turgeon B."/>
            <person name="Goodwin S."/>
            <person name="Spatafora J."/>
            <person name="Crous P."/>
            <person name="Grigoriev I."/>
        </authorList>
    </citation>
    <scope>NUCLEOTIDE SEQUENCE</scope>
    <source>
        <strain evidence="2">CBS 113979</strain>
    </source>
</reference>
<dbReference type="AlphaFoldDB" id="A0A6G1H917"/>
<keyword evidence="3" id="KW-1185">Reference proteome</keyword>
<dbReference type="Pfam" id="PF13091">
    <property type="entry name" value="PLDc_2"/>
    <property type="match status" value="1"/>
</dbReference>
<dbReference type="GO" id="GO:0032049">
    <property type="term" value="P:cardiolipin biosynthetic process"/>
    <property type="evidence" value="ECO:0007669"/>
    <property type="project" value="UniProtKB-ARBA"/>
</dbReference>
<gene>
    <name evidence="2" type="ORF">K402DRAFT_371309</name>
</gene>
<proteinExistence type="predicted"/>
<dbReference type="PROSITE" id="PS50035">
    <property type="entry name" value="PLD"/>
    <property type="match status" value="2"/>
</dbReference>
<dbReference type="CDD" id="cd00138">
    <property type="entry name" value="PLDc_SF"/>
    <property type="match status" value="1"/>
</dbReference>
<dbReference type="OrthoDB" id="2958217at2759"/>